<keyword evidence="4" id="KW-0964">Secreted</keyword>
<dbReference type="InterPro" id="IPR050732">
    <property type="entry name" value="Beta-glucan_modifiers"/>
</dbReference>
<evidence type="ECO:0000256" key="6">
    <source>
        <dbReference type="ARBA" id="ARBA00022801"/>
    </source>
</evidence>
<comment type="similarity">
    <text evidence="2 12">Belongs to the glycosyl hydrolase 17 family.</text>
</comment>
<evidence type="ECO:0000256" key="2">
    <source>
        <dbReference type="ARBA" id="ARBA00008773"/>
    </source>
</evidence>
<evidence type="ECO:0000256" key="5">
    <source>
        <dbReference type="ARBA" id="ARBA00022729"/>
    </source>
</evidence>
<evidence type="ECO:0000313" key="14">
    <source>
        <dbReference type="EMBL" id="KAL2043306.1"/>
    </source>
</evidence>
<accession>A0ABR4AEM2</accession>
<protein>
    <recommendedName>
        <fullName evidence="10">glucan 1,3-beta-glucosidase</fullName>
        <ecNumber evidence="10">3.2.1.58</ecNumber>
    </recommendedName>
    <alternativeName>
        <fullName evidence="11">Exo-1,3-beta-glucanase</fullName>
    </alternativeName>
</protein>
<reference evidence="14 15" key="1">
    <citation type="submission" date="2024-09" db="EMBL/GenBank/DDBJ databases">
        <title>Rethinking Asexuality: The Enigmatic Case of Functional Sexual Genes in Lepraria (Stereocaulaceae).</title>
        <authorList>
            <person name="Doellman M."/>
            <person name="Sun Y."/>
            <person name="Barcenas-Pena A."/>
            <person name="Lumbsch H.T."/>
            <person name="Grewe F."/>
        </authorList>
    </citation>
    <scope>NUCLEOTIDE SEQUENCE [LARGE SCALE GENOMIC DNA]</scope>
    <source>
        <strain evidence="14 15">Mercado 3170</strain>
    </source>
</reference>
<keyword evidence="3" id="KW-0134">Cell wall</keyword>
<keyword evidence="15" id="KW-1185">Reference proteome</keyword>
<keyword evidence="5 13" id="KW-0732">Signal</keyword>
<evidence type="ECO:0000256" key="3">
    <source>
        <dbReference type="ARBA" id="ARBA00022512"/>
    </source>
</evidence>
<evidence type="ECO:0000256" key="1">
    <source>
        <dbReference type="ARBA" id="ARBA00004191"/>
    </source>
</evidence>
<dbReference type="SUPFAM" id="SSF51445">
    <property type="entry name" value="(Trans)glycosidases"/>
    <property type="match status" value="1"/>
</dbReference>
<gene>
    <name evidence="14" type="ORF">N7G274_003612</name>
</gene>
<dbReference type="Proteomes" id="UP001590950">
    <property type="component" value="Unassembled WGS sequence"/>
</dbReference>
<keyword evidence="7" id="KW-0325">Glycoprotein</keyword>
<dbReference type="PANTHER" id="PTHR16631:SF26">
    <property type="entry name" value="GLUCAN 1,3-BETA-GLUCOSIDASE"/>
    <property type="match status" value="1"/>
</dbReference>
<name>A0ABR4AEM2_9LECA</name>
<dbReference type="Pfam" id="PF00332">
    <property type="entry name" value="Glyco_hydro_17"/>
    <property type="match status" value="1"/>
</dbReference>
<keyword evidence="8" id="KW-0326">Glycosidase</keyword>
<evidence type="ECO:0000256" key="12">
    <source>
        <dbReference type="RuleBase" id="RU004335"/>
    </source>
</evidence>
<comment type="caution">
    <text evidence="14">The sequence shown here is derived from an EMBL/GenBank/DDBJ whole genome shotgun (WGS) entry which is preliminary data.</text>
</comment>
<evidence type="ECO:0000256" key="11">
    <source>
        <dbReference type="ARBA" id="ARBA00041761"/>
    </source>
</evidence>
<comment type="subcellular location">
    <subcellularLocation>
        <location evidence="1">Secreted</location>
        <location evidence="1">Cell wall</location>
    </subcellularLocation>
</comment>
<evidence type="ECO:0000256" key="9">
    <source>
        <dbReference type="ARBA" id="ARBA00036824"/>
    </source>
</evidence>
<dbReference type="EMBL" id="JBEFKJ010000011">
    <property type="protein sequence ID" value="KAL2043306.1"/>
    <property type="molecule type" value="Genomic_DNA"/>
</dbReference>
<dbReference type="EC" id="3.2.1.58" evidence="10"/>
<dbReference type="InterPro" id="IPR017853">
    <property type="entry name" value="GH"/>
</dbReference>
<evidence type="ECO:0000256" key="13">
    <source>
        <dbReference type="SAM" id="SignalP"/>
    </source>
</evidence>
<evidence type="ECO:0000256" key="8">
    <source>
        <dbReference type="ARBA" id="ARBA00023295"/>
    </source>
</evidence>
<keyword evidence="6" id="KW-0378">Hydrolase</keyword>
<dbReference type="InterPro" id="IPR000490">
    <property type="entry name" value="Glyco_hydro_17"/>
</dbReference>
<feature type="signal peptide" evidence="13">
    <location>
        <begin position="1"/>
        <end position="20"/>
    </location>
</feature>
<evidence type="ECO:0000256" key="7">
    <source>
        <dbReference type="ARBA" id="ARBA00023180"/>
    </source>
</evidence>
<proteinExistence type="inferred from homology"/>
<comment type="catalytic activity">
    <reaction evidence="9">
        <text>Successive hydrolysis of beta-D-glucose units from the non-reducing ends of (1-&gt;3)-beta-D-glucans, releasing alpha-glucose.</text>
        <dbReference type="EC" id="3.2.1.58"/>
    </reaction>
</comment>
<dbReference type="Gene3D" id="3.20.20.80">
    <property type="entry name" value="Glycosidases"/>
    <property type="match status" value="1"/>
</dbReference>
<evidence type="ECO:0000313" key="15">
    <source>
        <dbReference type="Proteomes" id="UP001590950"/>
    </source>
</evidence>
<evidence type="ECO:0000256" key="4">
    <source>
        <dbReference type="ARBA" id="ARBA00022525"/>
    </source>
</evidence>
<sequence>MHFSSLLAVAAATAPVAVYAKGQLGYALGSRLPDGSCKTQKDYEADLAVLKETATIVRTYANVDGGDSSGPLCYVPGALLPAAKAAGMKVILGIWADSDTAFDTDAAEFFKYASDYTSTIYAATVGSEALYRNQQDSSTGLTGDGLLNQISKFVTKVESAGLTGKFKIGTADSWNKYQDGTANPIVSSGKVDILLVNAFGYWQQQLISNATATYLDDLQQAFGKIQSEAGSTKSIELWNGETGWPTDGGTNYGAAIAGTDNAFTFFKDGVCAALDWNINVFYFEAFDEPWKPASTGADGQPGNENHWGAYNADRSPKFKDYSCSYSS</sequence>
<dbReference type="PANTHER" id="PTHR16631">
    <property type="entry name" value="GLUCAN 1,3-BETA-GLUCOSIDASE"/>
    <property type="match status" value="1"/>
</dbReference>
<evidence type="ECO:0000256" key="10">
    <source>
        <dbReference type="ARBA" id="ARBA00038929"/>
    </source>
</evidence>
<organism evidence="14 15">
    <name type="scientific">Stereocaulon virgatum</name>
    <dbReference type="NCBI Taxonomy" id="373712"/>
    <lineage>
        <taxon>Eukaryota</taxon>
        <taxon>Fungi</taxon>
        <taxon>Dikarya</taxon>
        <taxon>Ascomycota</taxon>
        <taxon>Pezizomycotina</taxon>
        <taxon>Lecanoromycetes</taxon>
        <taxon>OSLEUM clade</taxon>
        <taxon>Lecanoromycetidae</taxon>
        <taxon>Lecanorales</taxon>
        <taxon>Lecanorineae</taxon>
        <taxon>Stereocaulaceae</taxon>
        <taxon>Stereocaulon</taxon>
    </lineage>
</organism>
<feature type="chain" id="PRO_5045319990" description="glucan 1,3-beta-glucosidase" evidence="13">
    <location>
        <begin position="21"/>
        <end position="327"/>
    </location>
</feature>